<evidence type="ECO:0000256" key="5">
    <source>
        <dbReference type="ARBA" id="ARBA00012414"/>
    </source>
</evidence>
<dbReference type="NCBIfam" id="TIGR03188">
    <property type="entry name" value="histidine_hisI"/>
    <property type="match status" value="1"/>
</dbReference>
<dbReference type="PANTHER" id="PTHR42945:SF9">
    <property type="entry name" value="HISTIDINE BIOSYNTHESIS BIFUNCTIONAL PROTEIN HISIE"/>
    <property type="match status" value="1"/>
</dbReference>
<dbReference type="InterPro" id="IPR008179">
    <property type="entry name" value="HisE"/>
</dbReference>
<dbReference type="AlphaFoldDB" id="A0A9W7U086"/>
<evidence type="ECO:0000256" key="12">
    <source>
        <dbReference type="ARBA" id="ARBA00023102"/>
    </source>
</evidence>
<comment type="similarity">
    <text evidence="4 13">Belongs to the PRA-PH family.</text>
</comment>
<name>A0A9W7U086_9PROT</name>
<dbReference type="SUPFAM" id="SSF101386">
    <property type="entry name" value="all-alpha NTP pyrophosphatases"/>
    <property type="match status" value="1"/>
</dbReference>
<evidence type="ECO:0000256" key="8">
    <source>
        <dbReference type="ARBA" id="ARBA00022605"/>
    </source>
</evidence>
<dbReference type="GO" id="GO:0005524">
    <property type="term" value="F:ATP binding"/>
    <property type="evidence" value="ECO:0007669"/>
    <property type="project" value="UniProtKB-KW"/>
</dbReference>
<dbReference type="FunFam" id="1.10.287.1080:FF:000002">
    <property type="entry name" value="Histidine biosynthesis bifunctional protein HisIE"/>
    <property type="match status" value="1"/>
</dbReference>
<evidence type="ECO:0000256" key="1">
    <source>
        <dbReference type="ARBA" id="ARBA00001460"/>
    </source>
</evidence>
<accession>A0A9W7U086</accession>
<keyword evidence="11 13" id="KW-0067">ATP-binding</keyword>
<keyword evidence="10 13" id="KW-0378">Hydrolase</keyword>
<dbReference type="EC" id="3.6.1.31" evidence="5 13"/>
<evidence type="ECO:0000256" key="9">
    <source>
        <dbReference type="ARBA" id="ARBA00022741"/>
    </source>
</evidence>
<reference evidence="14 15" key="1">
    <citation type="submission" date="2018-07" db="EMBL/GenBank/DDBJ databases">
        <title>Genome sequence of Azospirillum sp. ATCC 49961.</title>
        <authorList>
            <person name="Sant'Anna F.H."/>
            <person name="Baldani J.I."/>
            <person name="Zilli J.E."/>
            <person name="Reis V.M."/>
            <person name="Hartmann A."/>
            <person name="Cruz L."/>
            <person name="de Souza E.M."/>
            <person name="de Oliveira Pedrosa F."/>
            <person name="Passaglia L.M.P."/>
        </authorList>
    </citation>
    <scope>NUCLEOTIDE SEQUENCE [LARGE SCALE GENOMIC DNA]</scope>
    <source>
        <strain evidence="14 15">ATCC 49961</strain>
    </source>
</reference>
<comment type="subcellular location">
    <subcellularLocation>
        <location evidence="2 13">Cytoplasm</location>
    </subcellularLocation>
</comment>
<keyword evidence="15" id="KW-1185">Reference proteome</keyword>
<dbReference type="RefSeq" id="WP_149467894.1">
    <property type="nucleotide sequence ID" value="NZ_QOKW01000003.1"/>
</dbReference>
<evidence type="ECO:0000256" key="3">
    <source>
        <dbReference type="ARBA" id="ARBA00005204"/>
    </source>
</evidence>
<dbReference type="NCBIfam" id="NF001611">
    <property type="entry name" value="PRK00400.1-3"/>
    <property type="match status" value="1"/>
</dbReference>
<proteinExistence type="inferred from homology"/>
<dbReference type="HAMAP" id="MF_01020">
    <property type="entry name" value="HisE"/>
    <property type="match status" value="1"/>
</dbReference>
<dbReference type="Gene3D" id="1.10.287.1080">
    <property type="entry name" value="MazG-like"/>
    <property type="match status" value="1"/>
</dbReference>
<evidence type="ECO:0000256" key="6">
    <source>
        <dbReference type="ARBA" id="ARBA00013336"/>
    </source>
</evidence>
<dbReference type="OrthoDB" id="9814738at2"/>
<dbReference type="InterPro" id="IPR021130">
    <property type="entry name" value="PRib-ATP_PPHydrolase-like"/>
</dbReference>
<evidence type="ECO:0000256" key="2">
    <source>
        <dbReference type="ARBA" id="ARBA00004496"/>
    </source>
</evidence>
<comment type="caution">
    <text evidence="14">The sequence shown here is derived from an EMBL/GenBank/DDBJ whole genome shotgun (WGS) entry which is preliminary data.</text>
</comment>
<evidence type="ECO:0000256" key="4">
    <source>
        <dbReference type="ARBA" id="ARBA00009392"/>
    </source>
</evidence>
<evidence type="ECO:0000256" key="11">
    <source>
        <dbReference type="ARBA" id="ARBA00022840"/>
    </source>
</evidence>
<keyword evidence="8 13" id="KW-0028">Amino-acid biosynthesis</keyword>
<dbReference type="GO" id="GO:0005737">
    <property type="term" value="C:cytoplasm"/>
    <property type="evidence" value="ECO:0007669"/>
    <property type="project" value="UniProtKB-SubCell"/>
</dbReference>
<dbReference type="NCBIfam" id="NF001613">
    <property type="entry name" value="PRK00400.1-5"/>
    <property type="match status" value="1"/>
</dbReference>
<protein>
    <recommendedName>
        <fullName evidence="6 13">Phosphoribosyl-ATP pyrophosphatase</fullName>
        <shortName evidence="13">PRA-PH</shortName>
        <ecNumber evidence="5 13">3.6.1.31</ecNumber>
    </recommendedName>
</protein>
<comment type="catalytic activity">
    <reaction evidence="1 13">
        <text>1-(5-phospho-beta-D-ribosyl)-ATP + H2O = 1-(5-phospho-beta-D-ribosyl)-5'-AMP + diphosphate + H(+)</text>
        <dbReference type="Rhea" id="RHEA:22828"/>
        <dbReference type="ChEBI" id="CHEBI:15377"/>
        <dbReference type="ChEBI" id="CHEBI:15378"/>
        <dbReference type="ChEBI" id="CHEBI:33019"/>
        <dbReference type="ChEBI" id="CHEBI:59457"/>
        <dbReference type="ChEBI" id="CHEBI:73183"/>
        <dbReference type="EC" id="3.6.1.31"/>
    </reaction>
</comment>
<dbReference type="CDD" id="cd11534">
    <property type="entry name" value="NTP-PPase_HisIE_like"/>
    <property type="match status" value="1"/>
</dbReference>
<comment type="pathway">
    <text evidence="3 13">Amino-acid biosynthesis; L-histidine biosynthesis; L-histidine from 5-phospho-alpha-D-ribose 1-diphosphate: step 2/9.</text>
</comment>
<gene>
    <name evidence="13" type="primary">hisE</name>
    <name evidence="14" type="ORF">DS843_05555</name>
</gene>
<dbReference type="EMBL" id="QOKW01000003">
    <property type="protein sequence ID" value="KAA0682875.1"/>
    <property type="molecule type" value="Genomic_DNA"/>
</dbReference>
<evidence type="ECO:0000313" key="15">
    <source>
        <dbReference type="Proteomes" id="UP000480854"/>
    </source>
</evidence>
<dbReference type="Pfam" id="PF01503">
    <property type="entry name" value="PRA-PH"/>
    <property type="match status" value="1"/>
</dbReference>
<keyword evidence="12 13" id="KW-0368">Histidine biosynthesis</keyword>
<keyword evidence="9 13" id="KW-0547">Nucleotide-binding</keyword>
<evidence type="ECO:0000256" key="7">
    <source>
        <dbReference type="ARBA" id="ARBA00022490"/>
    </source>
</evidence>
<evidence type="ECO:0000256" key="10">
    <source>
        <dbReference type="ARBA" id="ARBA00022801"/>
    </source>
</evidence>
<evidence type="ECO:0000256" key="13">
    <source>
        <dbReference type="HAMAP-Rule" id="MF_01020"/>
    </source>
</evidence>
<dbReference type="GO" id="GO:0000105">
    <property type="term" value="P:L-histidine biosynthetic process"/>
    <property type="evidence" value="ECO:0007669"/>
    <property type="project" value="UniProtKB-UniRule"/>
</dbReference>
<sequence>MADEKKALNGKVLDRLYATVQSRKGADPDTSYTAKLFHRGTAKIAQKVGEEAVETVIEAVRGDKAAMASESADLLYHLTVLWADAGLEPAEVWEKLAQREGTSGIAEKKARKA</sequence>
<keyword evidence="7 13" id="KW-0963">Cytoplasm</keyword>
<evidence type="ECO:0000313" key="14">
    <source>
        <dbReference type="EMBL" id="KAA0682875.1"/>
    </source>
</evidence>
<dbReference type="Proteomes" id="UP000480854">
    <property type="component" value="Unassembled WGS sequence"/>
</dbReference>
<organism evidence="14 15">
    <name type="scientific">Roseomonas genomospecies 6</name>
    <dbReference type="NCBI Taxonomy" id="214106"/>
    <lineage>
        <taxon>Bacteria</taxon>
        <taxon>Pseudomonadati</taxon>
        <taxon>Pseudomonadota</taxon>
        <taxon>Alphaproteobacteria</taxon>
        <taxon>Acetobacterales</taxon>
        <taxon>Roseomonadaceae</taxon>
        <taxon>Roseomonas</taxon>
    </lineage>
</organism>
<dbReference type="PANTHER" id="PTHR42945">
    <property type="entry name" value="HISTIDINE BIOSYNTHESIS BIFUNCTIONAL PROTEIN"/>
    <property type="match status" value="1"/>
</dbReference>
<dbReference type="GO" id="GO:0004636">
    <property type="term" value="F:phosphoribosyl-ATP diphosphatase activity"/>
    <property type="evidence" value="ECO:0007669"/>
    <property type="project" value="UniProtKB-UniRule"/>
</dbReference>